<comment type="subcellular location">
    <subcellularLocation>
        <location evidence="1">Membrane</location>
        <topology evidence="1">Multi-pass membrane protein</topology>
    </subcellularLocation>
</comment>
<feature type="transmembrane region" description="Helical" evidence="6">
    <location>
        <begin position="448"/>
        <end position="466"/>
    </location>
</feature>
<name>A0A520S4S0_9GAMM</name>
<accession>A0A520S4S0</accession>
<keyword evidence="5 6" id="KW-0472">Membrane</keyword>
<feature type="transmembrane region" description="Helical" evidence="6">
    <location>
        <begin position="91"/>
        <end position="111"/>
    </location>
</feature>
<comment type="caution">
    <text evidence="8">The sequence shown here is derived from an EMBL/GenBank/DDBJ whole genome shotgun (WGS) entry which is preliminary data.</text>
</comment>
<dbReference type="InterPro" id="IPR001898">
    <property type="entry name" value="SLC13A/DASS"/>
</dbReference>
<keyword evidence="2" id="KW-0813">Transport</keyword>
<evidence type="ECO:0000256" key="5">
    <source>
        <dbReference type="ARBA" id="ARBA00023136"/>
    </source>
</evidence>
<feature type="transmembrane region" description="Helical" evidence="6">
    <location>
        <begin position="131"/>
        <end position="163"/>
    </location>
</feature>
<feature type="transmembrane region" description="Helical" evidence="6">
    <location>
        <begin position="52"/>
        <end position="79"/>
    </location>
</feature>
<feature type="transmembrane region" description="Helical" evidence="6">
    <location>
        <begin position="324"/>
        <end position="342"/>
    </location>
</feature>
<dbReference type="EMBL" id="SHAG01000002">
    <property type="protein sequence ID" value="RZO77482.1"/>
    <property type="molecule type" value="Genomic_DNA"/>
</dbReference>
<organism evidence="8 9">
    <name type="scientific">OM182 bacterium</name>
    <dbReference type="NCBI Taxonomy" id="2510334"/>
    <lineage>
        <taxon>Bacteria</taxon>
        <taxon>Pseudomonadati</taxon>
        <taxon>Pseudomonadota</taxon>
        <taxon>Gammaproteobacteria</taxon>
        <taxon>OMG group</taxon>
        <taxon>OM182 clade</taxon>
    </lineage>
</organism>
<evidence type="ECO:0000313" key="8">
    <source>
        <dbReference type="EMBL" id="RZO77482.1"/>
    </source>
</evidence>
<evidence type="ECO:0000256" key="3">
    <source>
        <dbReference type="ARBA" id="ARBA00022692"/>
    </source>
</evidence>
<feature type="transmembrane region" description="Helical" evidence="6">
    <location>
        <begin position="414"/>
        <end position="436"/>
    </location>
</feature>
<evidence type="ECO:0000256" key="2">
    <source>
        <dbReference type="ARBA" id="ARBA00022448"/>
    </source>
</evidence>
<feature type="domain" description="Citrate transporter-like" evidence="7">
    <location>
        <begin position="53"/>
        <end position="410"/>
    </location>
</feature>
<dbReference type="PANTHER" id="PTHR10283:SF82">
    <property type="entry name" value="SOLUTE CARRIER FAMILY 13 MEMBER 2"/>
    <property type="match status" value="1"/>
</dbReference>
<dbReference type="PANTHER" id="PTHR10283">
    <property type="entry name" value="SOLUTE CARRIER FAMILY 13 MEMBER"/>
    <property type="match status" value="1"/>
</dbReference>
<proteinExistence type="predicted"/>
<evidence type="ECO:0000313" key="9">
    <source>
        <dbReference type="Proteomes" id="UP000316199"/>
    </source>
</evidence>
<keyword evidence="3 6" id="KW-0812">Transmembrane</keyword>
<dbReference type="GO" id="GO:0005886">
    <property type="term" value="C:plasma membrane"/>
    <property type="evidence" value="ECO:0007669"/>
    <property type="project" value="TreeGrafter"/>
</dbReference>
<feature type="transmembrane region" description="Helical" evidence="6">
    <location>
        <begin position="12"/>
        <end position="32"/>
    </location>
</feature>
<evidence type="ECO:0000256" key="4">
    <source>
        <dbReference type="ARBA" id="ARBA00022989"/>
    </source>
</evidence>
<dbReference type="Pfam" id="PF03600">
    <property type="entry name" value="CitMHS"/>
    <property type="match status" value="1"/>
</dbReference>
<feature type="transmembrane region" description="Helical" evidence="6">
    <location>
        <begin position="175"/>
        <end position="194"/>
    </location>
</feature>
<feature type="transmembrane region" description="Helical" evidence="6">
    <location>
        <begin position="389"/>
        <end position="408"/>
    </location>
</feature>
<dbReference type="CDD" id="cd01115">
    <property type="entry name" value="SLC13_permease"/>
    <property type="match status" value="1"/>
</dbReference>
<gene>
    <name evidence="8" type="ORF">EVA68_01115</name>
</gene>
<evidence type="ECO:0000256" key="1">
    <source>
        <dbReference type="ARBA" id="ARBA00004141"/>
    </source>
</evidence>
<feature type="transmembrane region" description="Helical" evidence="6">
    <location>
        <begin position="214"/>
        <end position="236"/>
    </location>
</feature>
<dbReference type="Proteomes" id="UP000316199">
    <property type="component" value="Unassembled WGS sequence"/>
</dbReference>
<evidence type="ECO:0000256" key="6">
    <source>
        <dbReference type="SAM" id="Phobius"/>
    </source>
</evidence>
<dbReference type="InterPro" id="IPR004680">
    <property type="entry name" value="Cit_transptr-like_dom"/>
</dbReference>
<evidence type="ECO:0000259" key="7">
    <source>
        <dbReference type="Pfam" id="PF03600"/>
    </source>
</evidence>
<dbReference type="NCBIfam" id="TIGR00785">
    <property type="entry name" value="dass"/>
    <property type="match status" value="1"/>
</dbReference>
<reference evidence="8 9" key="1">
    <citation type="submission" date="2019-02" db="EMBL/GenBank/DDBJ databases">
        <title>Prokaryotic population dynamics and viral predation in marine succession experiment using metagenomics: the confinement effect.</title>
        <authorList>
            <person name="Haro-Moreno J.M."/>
            <person name="Rodriguez-Valera F."/>
            <person name="Lopez-Perez M."/>
        </authorList>
    </citation>
    <scope>NUCLEOTIDE SEQUENCE [LARGE SCALE GENOMIC DNA]</scope>
    <source>
        <strain evidence="8">MED-G157</strain>
    </source>
</reference>
<feature type="transmembrane region" description="Helical" evidence="6">
    <location>
        <begin position="257"/>
        <end position="274"/>
    </location>
</feature>
<sequence length="467" mass="49381">MHIIKDFRGLIILGRYTLILGPSLGAVAFFLLSTAGWNTGACWTAAIAVNCAIWWIFEPIPIPVTSLLPLAGFPMFGVLKPEEVGEAYGNPLILLLLGGFILSTAMSSSGAHRRVALSMVNIFGGSSSRRLVFGFMAASALLSMWISNTATTLMLLPVALAVIEKAKDKSLAVPLLLGIAYAASVGGIGTPIGTPPNLMFRQVYEQTTGLEISFLVWMSWGIPVVVIFVPIIGIYLTRKLNHSGTIILPSVGKWQTYEKRVLLVFALTAIAWMTRGEPFGGWETWLNLPGANDASVALLAVVAMFLIPNGEGSRLLDWETASKIPWGMLILFGGGIAIAKAFVASGLSSALGEILSGIASWNIVLMLAILCLVITFLTEVTSNTATTALMMPILASAALSAGIEPAILMVPAAMSASCAFMLPVATAPNVVVYSTGAFPIKVMAREGIILNLIGVIIITGVCVVMLK</sequence>
<dbReference type="InterPro" id="IPR031312">
    <property type="entry name" value="Na/sul_symport_CS"/>
</dbReference>
<protein>
    <submittedName>
        <fullName evidence="8">SLC13/DASS family transporter</fullName>
    </submittedName>
</protein>
<feature type="transmembrane region" description="Helical" evidence="6">
    <location>
        <begin position="294"/>
        <end position="312"/>
    </location>
</feature>
<feature type="transmembrane region" description="Helical" evidence="6">
    <location>
        <begin position="354"/>
        <end position="377"/>
    </location>
</feature>
<dbReference type="AlphaFoldDB" id="A0A520S4S0"/>
<dbReference type="PROSITE" id="PS01271">
    <property type="entry name" value="NA_SULFATE"/>
    <property type="match status" value="1"/>
</dbReference>
<dbReference type="GO" id="GO:0015141">
    <property type="term" value="F:succinate transmembrane transporter activity"/>
    <property type="evidence" value="ECO:0007669"/>
    <property type="project" value="UniProtKB-ARBA"/>
</dbReference>
<keyword evidence="4 6" id="KW-1133">Transmembrane helix</keyword>